<sequence>MRESRPTVAAAPLPPADETLWSTLAHFGTVVGFLPSLLILLLVGPRSARVQEEAGRALDFALTACIALVALWVLGAAAGGVASIVPRGADLPFLLLGFLIGLVAFGGWVLVVALSIAAAVRVHHGASFRYPFSLRLVERLDPVRRRPRPMAAPPPPPRRSRSARATSGRDRP</sequence>
<gene>
    <name evidence="7" type="ORF">GCM10025783_15620</name>
</gene>
<keyword evidence="4 6" id="KW-0472">Membrane</keyword>
<evidence type="ECO:0000313" key="8">
    <source>
        <dbReference type="Proteomes" id="UP001500121"/>
    </source>
</evidence>
<reference evidence="8" key="1">
    <citation type="journal article" date="2019" name="Int. J. Syst. Evol. Microbiol.">
        <title>The Global Catalogue of Microorganisms (GCM) 10K type strain sequencing project: providing services to taxonomists for standard genome sequencing and annotation.</title>
        <authorList>
            <consortium name="The Broad Institute Genomics Platform"/>
            <consortium name="The Broad Institute Genome Sequencing Center for Infectious Disease"/>
            <person name="Wu L."/>
            <person name="Ma J."/>
        </authorList>
    </citation>
    <scope>NUCLEOTIDE SEQUENCE [LARGE SCALE GENOMIC DNA]</scope>
    <source>
        <strain evidence="8">JCM 19015</strain>
    </source>
</reference>
<dbReference type="RefSeq" id="WP_345480508.1">
    <property type="nucleotide sequence ID" value="NZ_BAABLP010000002.1"/>
</dbReference>
<evidence type="ECO:0000256" key="1">
    <source>
        <dbReference type="ARBA" id="ARBA00004141"/>
    </source>
</evidence>
<name>A0ABP8Z2M1_9MICO</name>
<evidence type="ECO:0000256" key="6">
    <source>
        <dbReference type="SAM" id="Phobius"/>
    </source>
</evidence>
<evidence type="ECO:0008006" key="9">
    <source>
        <dbReference type="Google" id="ProtNLM"/>
    </source>
</evidence>
<feature type="transmembrane region" description="Helical" evidence="6">
    <location>
        <begin position="91"/>
        <end position="120"/>
    </location>
</feature>
<evidence type="ECO:0000256" key="5">
    <source>
        <dbReference type="SAM" id="MobiDB-lite"/>
    </source>
</evidence>
<feature type="transmembrane region" description="Helical" evidence="6">
    <location>
        <begin position="57"/>
        <end position="85"/>
    </location>
</feature>
<dbReference type="Pfam" id="PF09685">
    <property type="entry name" value="MamF_MmsF"/>
    <property type="match status" value="1"/>
</dbReference>
<organism evidence="7 8">
    <name type="scientific">Amnibacterium soli</name>
    <dbReference type="NCBI Taxonomy" id="1282736"/>
    <lineage>
        <taxon>Bacteria</taxon>
        <taxon>Bacillati</taxon>
        <taxon>Actinomycetota</taxon>
        <taxon>Actinomycetes</taxon>
        <taxon>Micrococcales</taxon>
        <taxon>Microbacteriaceae</taxon>
        <taxon>Amnibacterium</taxon>
    </lineage>
</organism>
<feature type="region of interest" description="Disordered" evidence="5">
    <location>
        <begin position="145"/>
        <end position="172"/>
    </location>
</feature>
<accession>A0ABP8Z2M1</accession>
<comment type="caution">
    <text evidence="7">The sequence shown here is derived from an EMBL/GenBank/DDBJ whole genome shotgun (WGS) entry which is preliminary data.</text>
</comment>
<evidence type="ECO:0000256" key="4">
    <source>
        <dbReference type="ARBA" id="ARBA00023136"/>
    </source>
</evidence>
<keyword evidence="2 6" id="KW-0812">Transmembrane</keyword>
<evidence type="ECO:0000313" key="7">
    <source>
        <dbReference type="EMBL" id="GAA4744738.1"/>
    </source>
</evidence>
<proteinExistence type="predicted"/>
<dbReference type="InterPro" id="IPR019109">
    <property type="entry name" value="MamF_MmsF"/>
</dbReference>
<dbReference type="Proteomes" id="UP001500121">
    <property type="component" value="Unassembled WGS sequence"/>
</dbReference>
<feature type="transmembrane region" description="Helical" evidence="6">
    <location>
        <begin position="20"/>
        <end position="45"/>
    </location>
</feature>
<keyword evidence="8" id="KW-1185">Reference proteome</keyword>
<comment type="subcellular location">
    <subcellularLocation>
        <location evidence="1">Membrane</location>
        <topology evidence="1">Multi-pass membrane protein</topology>
    </subcellularLocation>
</comment>
<keyword evidence="3 6" id="KW-1133">Transmembrane helix</keyword>
<evidence type="ECO:0000256" key="3">
    <source>
        <dbReference type="ARBA" id="ARBA00022989"/>
    </source>
</evidence>
<protein>
    <recommendedName>
        <fullName evidence="9">DUF4870 domain-containing protein</fullName>
    </recommendedName>
</protein>
<dbReference type="EMBL" id="BAABLP010000002">
    <property type="protein sequence ID" value="GAA4744738.1"/>
    <property type="molecule type" value="Genomic_DNA"/>
</dbReference>
<evidence type="ECO:0000256" key="2">
    <source>
        <dbReference type="ARBA" id="ARBA00022692"/>
    </source>
</evidence>